<gene>
    <name evidence="2" type="ORF">AYR66_18625</name>
</gene>
<accession>A0A254TEU6</accession>
<protein>
    <recommendedName>
        <fullName evidence="1">PilZ domain-containing protein</fullName>
    </recommendedName>
</protein>
<organism evidence="2 3">
    <name type="scientific">Noviherbaspirillum denitrificans</name>
    <dbReference type="NCBI Taxonomy" id="1968433"/>
    <lineage>
        <taxon>Bacteria</taxon>
        <taxon>Pseudomonadati</taxon>
        <taxon>Pseudomonadota</taxon>
        <taxon>Betaproteobacteria</taxon>
        <taxon>Burkholderiales</taxon>
        <taxon>Oxalobacteraceae</taxon>
        <taxon>Noviherbaspirillum</taxon>
    </lineage>
</organism>
<dbReference type="Gene3D" id="2.40.10.220">
    <property type="entry name" value="predicted glycosyltransferase like domains"/>
    <property type="match status" value="1"/>
</dbReference>
<comment type="caution">
    <text evidence="2">The sequence shown here is derived from an EMBL/GenBank/DDBJ whole genome shotgun (WGS) entry which is preliminary data.</text>
</comment>
<dbReference type="GO" id="GO:0035438">
    <property type="term" value="F:cyclic-di-GMP binding"/>
    <property type="evidence" value="ECO:0007669"/>
    <property type="project" value="InterPro"/>
</dbReference>
<evidence type="ECO:0000313" key="2">
    <source>
        <dbReference type="EMBL" id="OWW21189.1"/>
    </source>
</evidence>
<evidence type="ECO:0000259" key="1">
    <source>
        <dbReference type="Pfam" id="PF07238"/>
    </source>
</evidence>
<name>A0A254TEU6_9BURK</name>
<proteinExistence type="predicted"/>
<reference evidence="2 3" key="1">
    <citation type="submission" date="2016-02" db="EMBL/GenBank/DDBJ databases">
        <authorList>
            <person name="Wen L."/>
            <person name="He K."/>
            <person name="Yang H."/>
        </authorList>
    </citation>
    <scope>NUCLEOTIDE SEQUENCE [LARGE SCALE GENOMIC DNA]</scope>
    <source>
        <strain evidence="2 3">TSA40</strain>
    </source>
</reference>
<keyword evidence="3" id="KW-1185">Reference proteome</keyword>
<dbReference type="RefSeq" id="WP_170942147.1">
    <property type="nucleotide sequence ID" value="NZ_LSTO01000001.1"/>
</dbReference>
<feature type="domain" description="PilZ" evidence="1">
    <location>
        <begin position="30"/>
        <end position="128"/>
    </location>
</feature>
<dbReference type="SUPFAM" id="SSF141371">
    <property type="entry name" value="PilZ domain-like"/>
    <property type="match status" value="1"/>
</dbReference>
<dbReference type="Pfam" id="PF07238">
    <property type="entry name" value="PilZ"/>
    <property type="match status" value="1"/>
</dbReference>
<dbReference type="InterPro" id="IPR009875">
    <property type="entry name" value="PilZ_domain"/>
</dbReference>
<dbReference type="Proteomes" id="UP000197535">
    <property type="component" value="Unassembled WGS sequence"/>
</dbReference>
<sequence length="133" mass="14517">MNFPVDFLEHPFHRKDLDFACGVSVMKTDSRHFWRTSCRAPARLLLAPAVEYSCTVVDVSEGGAGVTLADSLPAGASCMVSFDLVDKDAVRRINAWGRIVYSNACAGSAKAGIQFLDMDSNSRFLLRALELIS</sequence>
<evidence type="ECO:0000313" key="3">
    <source>
        <dbReference type="Proteomes" id="UP000197535"/>
    </source>
</evidence>
<dbReference type="AlphaFoldDB" id="A0A254TEU6"/>
<dbReference type="EMBL" id="LSTO01000001">
    <property type="protein sequence ID" value="OWW21189.1"/>
    <property type="molecule type" value="Genomic_DNA"/>
</dbReference>